<dbReference type="InterPro" id="IPR036567">
    <property type="entry name" value="RHF-like"/>
</dbReference>
<dbReference type="Proteomes" id="UP000032229">
    <property type="component" value="Chromosome"/>
</dbReference>
<dbReference type="EMBL" id="CP007202">
    <property type="protein sequence ID" value="AJR02364.1"/>
    <property type="molecule type" value="Genomic_DNA"/>
</dbReference>
<dbReference type="AlphaFoldDB" id="A0A0C5WAI7"/>
<dbReference type="RefSeq" id="WP_044637044.1">
    <property type="nucleotide sequence ID" value="NZ_CP007202.1"/>
</dbReference>
<sequence length="100" mass="11585">MKVNTQSVNFSADKKLISFIQKRMDKLELFYDKVIKSDVFLKVENTSDKENKIFEAKLSVPGDSLVVKKQCKTFEEGVDVAVASLERHLKRRKEKLRAHL</sequence>
<dbReference type="SUPFAM" id="SSF69754">
    <property type="entry name" value="Ribosome binding protein Y (YfiA homologue)"/>
    <property type="match status" value="1"/>
</dbReference>
<evidence type="ECO:0000313" key="2">
    <source>
        <dbReference type="Proteomes" id="UP000032229"/>
    </source>
</evidence>
<proteinExistence type="predicted"/>
<dbReference type="Gene3D" id="3.30.160.100">
    <property type="entry name" value="Ribosome hibernation promotion factor-like"/>
    <property type="match status" value="1"/>
</dbReference>
<organism evidence="1 2">
    <name type="scientific">Siansivirga zeaxanthinifaciens CC-SAMT-1</name>
    <dbReference type="NCBI Taxonomy" id="1454006"/>
    <lineage>
        <taxon>Bacteria</taxon>
        <taxon>Pseudomonadati</taxon>
        <taxon>Bacteroidota</taxon>
        <taxon>Flavobacteriia</taxon>
        <taxon>Flavobacteriales</taxon>
        <taxon>Flavobacteriaceae</taxon>
        <taxon>Siansivirga</taxon>
    </lineage>
</organism>
<dbReference type="Pfam" id="PF02482">
    <property type="entry name" value="Ribosomal_S30AE"/>
    <property type="match status" value="1"/>
</dbReference>
<dbReference type="InterPro" id="IPR003489">
    <property type="entry name" value="RHF/RaiA"/>
</dbReference>
<dbReference type="NCBIfam" id="TIGR00741">
    <property type="entry name" value="yfiA"/>
    <property type="match status" value="1"/>
</dbReference>
<dbReference type="STRING" id="1454006.AW14_00650"/>
<name>A0A0C5WAI7_9FLAO</name>
<keyword evidence="2" id="KW-1185">Reference proteome</keyword>
<evidence type="ECO:0000313" key="1">
    <source>
        <dbReference type="EMBL" id="AJR02364.1"/>
    </source>
</evidence>
<dbReference type="KEGG" id="sze:AW14_00650"/>
<protein>
    <submittedName>
        <fullName evidence="1">RNA polymerase subunit sigma-54</fullName>
    </submittedName>
</protein>
<dbReference type="OrthoDB" id="9808702at2"/>
<dbReference type="HOGENOM" id="CLU_071472_5_0_10"/>
<accession>A0A0C5WAI7</accession>
<dbReference type="PATRIC" id="fig|1454006.5.peg.114"/>
<reference evidence="1 2" key="1">
    <citation type="submission" date="2014-02" db="EMBL/GenBank/DDBJ databases">
        <authorList>
            <person name="Young C.-C."/>
            <person name="Hameed A."/>
            <person name="Huang H.-C."/>
            <person name="Shahina M."/>
        </authorList>
    </citation>
    <scope>NUCLEOTIDE SEQUENCE [LARGE SCALE GENOMIC DNA]</scope>
    <source>
        <strain evidence="1 2">CC-SAMT-1</strain>
    </source>
</reference>
<dbReference type="CDD" id="cd00552">
    <property type="entry name" value="RaiA"/>
    <property type="match status" value="1"/>
</dbReference>
<gene>
    <name evidence="1" type="ORF">AW14_00650</name>
</gene>